<reference evidence="10 11" key="1">
    <citation type="submission" date="2015-07" db="EMBL/GenBank/DDBJ databases">
        <title>Whole genome sequence of Herpetosiphon geysericola DSM 7119.</title>
        <authorList>
            <person name="Hemp J."/>
            <person name="Ward L.M."/>
            <person name="Pace L.A."/>
            <person name="Fischer W.W."/>
        </authorList>
    </citation>
    <scope>NUCLEOTIDE SEQUENCE [LARGE SCALE GENOMIC DNA]</scope>
    <source>
        <strain evidence="10 11">DSM 7119</strain>
    </source>
</reference>
<name>A0A0N8GT25_9CHLR</name>
<proteinExistence type="inferred from homology"/>
<feature type="transmembrane region" description="Helical" evidence="8">
    <location>
        <begin position="67"/>
        <end position="86"/>
    </location>
</feature>
<dbReference type="EMBL" id="LGKP01000008">
    <property type="protein sequence ID" value="KPL90914.1"/>
    <property type="molecule type" value="Genomic_DNA"/>
</dbReference>
<gene>
    <name evidence="10" type="ORF">SE18_03810</name>
</gene>
<feature type="transmembrane region" description="Helical" evidence="8">
    <location>
        <begin position="5"/>
        <end position="22"/>
    </location>
</feature>
<evidence type="ECO:0000259" key="9">
    <source>
        <dbReference type="Pfam" id="PF00892"/>
    </source>
</evidence>
<dbReference type="SUPFAM" id="SSF103481">
    <property type="entry name" value="Multidrug resistance efflux transporter EmrE"/>
    <property type="match status" value="2"/>
</dbReference>
<dbReference type="NCBIfam" id="TIGR00688">
    <property type="entry name" value="rarD"/>
    <property type="match status" value="1"/>
</dbReference>
<organism evidence="10 11">
    <name type="scientific">Herpetosiphon geysericola</name>
    <dbReference type="NCBI Taxonomy" id="70996"/>
    <lineage>
        <taxon>Bacteria</taxon>
        <taxon>Bacillati</taxon>
        <taxon>Chloroflexota</taxon>
        <taxon>Chloroflexia</taxon>
        <taxon>Herpetosiphonales</taxon>
        <taxon>Herpetosiphonaceae</taxon>
        <taxon>Herpetosiphon</taxon>
    </lineage>
</organism>
<dbReference type="AlphaFoldDB" id="A0A0N8GT25"/>
<sequence length="300" mass="32621">MKRGILYAAGAYACWGFFPLYWKLLSSVPALEILAHRMAWSLVFVGFLVLVRGQIGQFLQVLRNRRTVLIYATSALLLGINWYVYIWAVNANHVVESSLGYFINPLVNVGLGMLFLGERVRRWQALAIGLAAIGVVYLSVALGVLPWIALALAFSFGFYGLIRKTAALDSLQGLALETVVFFGPAAAYLLWLETQGTAAFGHQSWTVTLLLAGAGVVTAIPLLLFAAGARQIPMTTLGLLQYINPTMQFSLGVLLYHEPISGAKLLGFAIIWIALALYSLESYLHRGQPIKPAAANGTSS</sequence>
<accession>A0A0N8GT25</accession>
<keyword evidence="3" id="KW-0813">Transport</keyword>
<feature type="domain" description="EamA" evidence="9">
    <location>
        <begin position="3"/>
        <end position="139"/>
    </location>
</feature>
<evidence type="ECO:0000313" key="10">
    <source>
        <dbReference type="EMBL" id="KPL90914.1"/>
    </source>
</evidence>
<dbReference type="InterPro" id="IPR000620">
    <property type="entry name" value="EamA_dom"/>
</dbReference>
<dbReference type="Proteomes" id="UP000050277">
    <property type="component" value="Unassembled WGS sequence"/>
</dbReference>
<comment type="similarity">
    <text evidence="2">Belongs to the EamA transporter family.</text>
</comment>
<dbReference type="PANTHER" id="PTHR22911">
    <property type="entry name" value="ACYL-MALONYL CONDENSING ENZYME-RELATED"/>
    <property type="match status" value="1"/>
</dbReference>
<feature type="transmembrane region" description="Helical" evidence="8">
    <location>
        <begin position="174"/>
        <end position="192"/>
    </location>
</feature>
<comment type="caution">
    <text evidence="10">The sequence shown here is derived from an EMBL/GenBank/DDBJ whole genome shotgun (WGS) entry which is preliminary data.</text>
</comment>
<dbReference type="RefSeq" id="WP_054533091.1">
    <property type="nucleotide sequence ID" value="NZ_LGKP01000008.1"/>
</dbReference>
<keyword evidence="6 8" id="KW-1133">Transmembrane helix</keyword>
<feature type="transmembrane region" description="Helical" evidence="8">
    <location>
        <begin position="262"/>
        <end position="280"/>
    </location>
</feature>
<evidence type="ECO:0000256" key="6">
    <source>
        <dbReference type="ARBA" id="ARBA00022989"/>
    </source>
</evidence>
<dbReference type="OrthoDB" id="369870at2"/>
<evidence type="ECO:0000256" key="7">
    <source>
        <dbReference type="ARBA" id="ARBA00023136"/>
    </source>
</evidence>
<evidence type="ECO:0000313" key="11">
    <source>
        <dbReference type="Proteomes" id="UP000050277"/>
    </source>
</evidence>
<dbReference type="PATRIC" id="fig|70996.4.peg.5245"/>
<evidence type="ECO:0000256" key="2">
    <source>
        <dbReference type="ARBA" id="ARBA00007362"/>
    </source>
</evidence>
<feature type="domain" description="EamA" evidence="9">
    <location>
        <begin position="148"/>
        <end position="279"/>
    </location>
</feature>
<evidence type="ECO:0000256" key="5">
    <source>
        <dbReference type="ARBA" id="ARBA00022692"/>
    </source>
</evidence>
<feature type="transmembrane region" description="Helical" evidence="8">
    <location>
        <begin position="204"/>
        <end position="227"/>
    </location>
</feature>
<feature type="transmembrane region" description="Helical" evidence="8">
    <location>
        <begin position="98"/>
        <end position="116"/>
    </location>
</feature>
<comment type="subcellular location">
    <subcellularLocation>
        <location evidence="1">Cell membrane</location>
        <topology evidence="1">Multi-pass membrane protein</topology>
    </subcellularLocation>
</comment>
<dbReference type="GO" id="GO:0005886">
    <property type="term" value="C:plasma membrane"/>
    <property type="evidence" value="ECO:0007669"/>
    <property type="project" value="UniProtKB-SubCell"/>
</dbReference>
<protein>
    <submittedName>
        <fullName evidence="10">Transporter</fullName>
    </submittedName>
</protein>
<feature type="transmembrane region" description="Helical" evidence="8">
    <location>
        <begin position="34"/>
        <end position="55"/>
    </location>
</feature>
<evidence type="ECO:0000256" key="1">
    <source>
        <dbReference type="ARBA" id="ARBA00004651"/>
    </source>
</evidence>
<keyword evidence="4" id="KW-1003">Cell membrane</keyword>
<keyword evidence="11" id="KW-1185">Reference proteome</keyword>
<evidence type="ECO:0000256" key="4">
    <source>
        <dbReference type="ARBA" id="ARBA00022475"/>
    </source>
</evidence>
<keyword evidence="5 8" id="KW-0812">Transmembrane</keyword>
<feature type="transmembrane region" description="Helical" evidence="8">
    <location>
        <begin position="123"/>
        <end position="140"/>
    </location>
</feature>
<evidence type="ECO:0000256" key="3">
    <source>
        <dbReference type="ARBA" id="ARBA00022448"/>
    </source>
</evidence>
<dbReference type="InterPro" id="IPR037185">
    <property type="entry name" value="EmrE-like"/>
</dbReference>
<dbReference type="InterPro" id="IPR004626">
    <property type="entry name" value="RarD"/>
</dbReference>
<dbReference type="Pfam" id="PF00892">
    <property type="entry name" value="EamA"/>
    <property type="match status" value="2"/>
</dbReference>
<keyword evidence="7 8" id="KW-0472">Membrane</keyword>
<evidence type="ECO:0000256" key="8">
    <source>
        <dbReference type="SAM" id="Phobius"/>
    </source>
</evidence>
<dbReference type="PANTHER" id="PTHR22911:SF137">
    <property type="entry name" value="SOLUTE CARRIER FAMILY 35 MEMBER G2-RELATED"/>
    <property type="match status" value="1"/>
</dbReference>